<keyword evidence="2" id="KW-1185">Reference proteome</keyword>
<organism evidence="1 2">
    <name type="scientific">Sphingomonas psychrotolerans</name>
    <dbReference type="NCBI Taxonomy" id="1327635"/>
    <lineage>
        <taxon>Bacteria</taxon>
        <taxon>Pseudomonadati</taxon>
        <taxon>Pseudomonadota</taxon>
        <taxon>Alphaproteobacteria</taxon>
        <taxon>Sphingomonadales</taxon>
        <taxon>Sphingomonadaceae</taxon>
        <taxon>Sphingomonas</taxon>
    </lineage>
</organism>
<dbReference type="CDD" id="cd07821">
    <property type="entry name" value="PYR_PYL_RCAR_like"/>
    <property type="match status" value="1"/>
</dbReference>
<dbReference type="RefSeq" id="WP_100281557.1">
    <property type="nucleotide sequence ID" value="NZ_CP024923.1"/>
</dbReference>
<accession>A0A2K8MCX1</accession>
<name>A0A2K8MCX1_9SPHN</name>
<dbReference type="KEGG" id="sphc:CVN68_07020"/>
<reference evidence="1 2" key="1">
    <citation type="submission" date="2017-11" db="EMBL/GenBank/DDBJ databases">
        <title>Complete genome sequence of Sphingomonas sp. Strain Cra20, a psychrotolerant potential plant growth promoting rhizobacteria.</title>
        <authorList>
            <person name="Luo Y."/>
        </authorList>
    </citation>
    <scope>NUCLEOTIDE SEQUENCE [LARGE SCALE GENOMIC DNA]</scope>
    <source>
        <strain evidence="1 2">Cra20</strain>
    </source>
</reference>
<sequence>MASIHHDIFIAASPESIWSAVRAVERLHDLLVPGFVAATEMLDGDGAPVRRVTFAKGHVVDEAIVSVDDDRRRLVWTVTQFEHHNGVLTVTEAEGGASVSWTADLLPDALAGQVSPMMAQGLAIMKAHLEGAKA</sequence>
<dbReference type="Proteomes" id="UP000229081">
    <property type="component" value="Chromosome"/>
</dbReference>
<dbReference type="AlphaFoldDB" id="A0A2K8MCX1"/>
<dbReference type="SUPFAM" id="SSF55961">
    <property type="entry name" value="Bet v1-like"/>
    <property type="match status" value="1"/>
</dbReference>
<evidence type="ECO:0000313" key="2">
    <source>
        <dbReference type="Proteomes" id="UP000229081"/>
    </source>
</evidence>
<dbReference type="InterPro" id="IPR023393">
    <property type="entry name" value="START-like_dom_sf"/>
</dbReference>
<dbReference type="Pfam" id="PF10604">
    <property type="entry name" value="Polyketide_cyc2"/>
    <property type="match status" value="1"/>
</dbReference>
<dbReference type="InterPro" id="IPR019587">
    <property type="entry name" value="Polyketide_cyclase/dehydratase"/>
</dbReference>
<gene>
    <name evidence="1" type="ORF">CVN68_07020</name>
</gene>
<dbReference type="Gene3D" id="3.30.530.20">
    <property type="match status" value="1"/>
</dbReference>
<dbReference type="OrthoDB" id="1364128at2"/>
<dbReference type="EMBL" id="CP024923">
    <property type="protein sequence ID" value="ATY31748.1"/>
    <property type="molecule type" value="Genomic_DNA"/>
</dbReference>
<proteinExistence type="predicted"/>
<protein>
    <submittedName>
        <fullName evidence="1">MxaD family protein</fullName>
    </submittedName>
</protein>
<evidence type="ECO:0000313" key="1">
    <source>
        <dbReference type="EMBL" id="ATY31748.1"/>
    </source>
</evidence>